<reference evidence="3" key="1">
    <citation type="submission" date="2014-03" db="EMBL/GenBank/DDBJ databases">
        <authorList>
            <person name="Aksoy S."/>
            <person name="Warren W."/>
            <person name="Wilson R.K."/>
        </authorList>
    </citation>
    <scope>NUCLEOTIDE SEQUENCE [LARGE SCALE GENOMIC DNA]</scope>
    <source>
        <strain evidence="3">IAEA</strain>
    </source>
</reference>
<feature type="compositionally biased region" description="Basic and acidic residues" evidence="1">
    <location>
        <begin position="90"/>
        <end position="101"/>
    </location>
</feature>
<organism evidence="2 3">
    <name type="scientific">Glossina pallidipes</name>
    <name type="common">Tsetse fly</name>
    <dbReference type="NCBI Taxonomy" id="7398"/>
    <lineage>
        <taxon>Eukaryota</taxon>
        <taxon>Metazoa</taxon>
        <taxon>Ecdysozoa</taxon>
        <taxon>Arthropoda</taxon>
        <taxon>Hexapoda</taxon>
        <taxon>Insecta</taxon>
        <taxon>Pterygota</taxon>
        <taxon>Neoptera</taxon>
        <taxon>Endopterygota</taxon>
        <taxon>Diptera</taxon>
        <taxon>Brachycera</taxon>
        <taxon>Muscomorpha</taxon>
        <taxon>Hippoboscoidea</taxon>
        <taxon>Glossinidae</taxon>
        <taxon>Glossina</taxon>
    </lineage>
</organism>
<dbReference type="Proteomes" id="UP000092445">
    <property type="component" value="Unassembled WGS sequence"/>
</dbReference>
<evidence type="ECO:0000313" key="3">
    <source>
        <dbReference type="Proteomes" id="UP000092445"/>
    </source>
</evidence>
<sequence>MCTGAVASLHLNAKRTQFFLILKAGLTNSPETVKLRVIYKRLASTHMIIIKIVTYCGDGGLAKFSNSFGVCGTLRITNRRPSVEPMPIEASDRTDVTSEKI</sequence>
<dbReference type="AlphaFoldDB" id="A0A1A9ZCR7"/>
<proteinExistence type="predicted"/>
<evidence type="ECO:0000256" key="1">
    <source>
        <dbReference type="SAM" id="MobiDB-lite"/>
    </source>
</evidence>
<feature type="region of interest" description="Disordered" evidence="1">
    <location>
        <begin position="82"/>
        <end position="101"/>
    </location>
</feature>
<reference evidence="2" key="2">
    <citation type="submission" date="2020-05" db="UniProtKB">
        <authorList>
            <consortium name="EnsemblMetazoa"/>
        </authorList>
    </citation>
    <scope>IDENTIFICATION</scope>
    <source>
        <strain evidence="2">IAEA</strain>
    </source>
</reference>
<name>A0A1A9ZCR7_GLOPL</name>
<protein>
    <submittedName>
        <fullName evidence="2">Uncharacterized protein</fullName>
    </submittedName>
</protein>
<keyword evidence="3" id="KW-1185">Reference proteome</keyword>
<evidence type="ECO:0000313" key="2">
    <source>
        <dbReference type="EnsemblMetazoa" id="GPAI010735-PA"/>
    </source>
</evidence>
<dbReference type="VEuPathDB" id="VectorBase:GPAI010735"/>
<dbReference type="EnsemblMetazoa" id="GPAI010735-RA">
    <property type="protein sequence ID" value="GPAI010735-PA"/>
    <property type="gene ID" value="GPAI010735"/>
</dbReference>
<accession>A0A1A9ZCR7</accession>